<dbReference type="AlphaFoldDB" id="A0A9W9P737"/>
<reference evidence="2" key="1">
    <citation type="submission" date="2022-11" db="EMBL/GenBank/DDBJ databases">
        <authorList>
            <person name="Petersen C."/>
        </authorList>
    </citation>
    <scope>NUCLEOTIDE SEQUENCE</scope>
    <source>
        <strain evidence="2">IBT 19713</strain>
    </source>
</reference>
<name>A0A9W9P737_9EURO</name>
<dbReference type="EMBL" id="JAPQKS010000003">
    <property type="protein sequence ID" value="KAJ5239009.1"/>
    <property type="molecule type" value="Genomic_DNA"/>
</dbReference>
<keyword evidence="3" id="KW-1185">Reference proteome</keyword>
<keyword evidence="1" id="KW-0732">Signal</keyword>
<comment type="caution">
    <text evidence="2">The sequence shown here is derived from an EMBL/GenBank/DDBJ whole genome shotgun (WGS) entry which is preliminary data.</text>
</comment>
<evidence type="ECO:0000313" key="3">
    <source>
        <dbReference type="Proteomes" id="UP001150941"/>
    </source>
</evidence>
<dbReference type="Proteomes" id="UP001150941">
    <property type="component" value="Unassembled WGS sequence"/>
</dbReference>
<accession>A0A9W9P737</accession>
<proteinExistence type="predicted"/>
<organism evidence="2 3">
    <name type="scientific">Penicillium chermesinum</name>
    <dbReference type="NCBI Taxonomy" id="63820"/>
    <lineage>
        <taxon>Eukaryota</taxon>
        <taxon>Fungi</taxon>
        <taxon>Dikarya</taxon>
        <taxon>Ascomycota</taxon>
        <taxon>Pezizomycotina</taxon>
        <taxon>Eurotiomycetes</taxon>
        <taxon>Eurotiomycetidae</taxon>
        <taxon>Eurotiales</taxon>
        <taxon>Aspergillaceae</taxon>
        <taxon>Penicillium</taxon>
    </lineage>
</organism>
<reference evidence="2" key="2">
    <citation type="journal article" date="2023" name="IMA Fungus">
        <title>Comparative genomic study of the Penicillium genus elucidates a diverse pangenome and 15 lateral gene transfer events.</title>
        <authorList>
            <person name="Petersen C."/>
            <person name="Sorensen T."/>
            <person name="Nielsen M.R."/>
            <person name="Sondergaard T.E."/>
            <person name="Sorensen J.L."/>
            <person name="Fitzpatrick D.A."/>
            <person name="Frisvad J.C."/>
            <person name="Nielsen K.L."/>
        </authorList>
    </citation>
    <scope>NUCLEOTIDE SEQUENCE</scope>
    <source>
        <strain evidence="2">IBT 19713</strain>
    </source>
</reference>
<evidence type="ECO:0000256" key="1">
    <source>
        <dbReference type="SAM" id="SignalP"/>
    </source>
</evidence>
<feature type="chain" id="PRO_5040902430" evidence="1">
    <location>
        <begin position="18"/>
        <end position="69"/>
    </location>
</feature>
<dbReference type="OrthoDB" id="4500540at2759"/>
<dbReference type="GeneID" id="83200228"/>
<dbReference type="RefSeq" id="XP_058331928.1">
    <property type="nucleotide sequence ID" value="XM_058472925.1"/>
</dbReference>
<sequence length="69" mass="7051">MKFSIAILPIIAALGMASVMDEKSTAKSAASSLIDAASPKAEVCCNTTPCFVGCPSTAPSRFAAKPMSR</sequence>
<evidence type="ECO:0000313" key="2">
    <source>
        <dbReference type="EMBL" id="KAJ5239009.1"/>
    </source>
</evidence>
<gene>
    <name evidence="2" type="ORF">N7468_003628</name>
</gene>
<feature type="signal peptide" evidence="1">
    <location>
        <begin position="1"/>
        <end position="17"/>
    </location>
</feature>
<protein>
    <submittedName>
        <fullName evidence="2">Uncharacterized protein</fullName>
    </submittedName>
</protein>